<gene>
    <name evidence="4" type="primary">nodO</name>
    <name evidence="4" type="ORF">MPLDJ20_20119</name>
</gene>
<comment type="subcellular location">
    <subcellularLocation>
        <location evidence="1">Secreted</location>
    </subcellularLocation>
</comment>
<feature type="region of interest" description="Disordered" evidence="3">
    <location>
        <begin position="60"/>
        <end position="90"/>
    </location>
</feature>
<evidence type="ECO:0000256" key="1">
    <source>
        <dbReference type="ARBA" id="ARBA00004613"/>
    </source>
</evidence>
<evidence type="ECO:0000256" key="2">
    <source>
        <dbReference type="ARBA" id="ARBA00022525"/>
    </source>
</evidence>
<dbReference type="PANTHER" id="PTHR38340:SF1">
    <property type="entry name" value="S-LAYER PROTEIN"/>
    <property type="match status" value="1"/>
</dbReference>
<dbReference type="Pfam" id="PF00353">
    <property type="entry name" value="HemolysinCabind"/>
    <property type="match status" value="3"/>
</dbReference>
<dbReference type="GO" id="GO:0005509">
    <property type="term" value="F:calcium ion binding"/>
    <property type="evidence" value="ECO:0007669"/>
    <property type="project" value="InterPro"/>
</dbReference>
<dbReference type="Proteomes" id="UP000046373">
    <property type="component" value="Unassembled WGS sequence"/>
</dbReference>
<dbReference type="EMBL" id="CCNB01000012">
    <property type="protein sequence ID" value="CDX35265.1"/>
    <property type="molecule type" value="Genomic_DNA"/>
</dbReference>
<feature type="region of interest" description="Disordered" evidence="3">
    <location>
        <begin position="1"/>
        <end position="42"/>
    </location>
</feature>
<dbReference type="Gene3D" id="2.150.10.10">
    <property type="entry name" value="Serralysin-like metalloprotease, C-terminal"/>
    <property type="match status" value="2"/>
</dbReference>
<dbReference type="InterPro" id="IPR011049">
    <property type="entry name" value="Serralysin-like_metalloprot_C"/>
</dbReference>
<dbReference type="InterPro" id="IPR018511">
    <property type="entry name" value="Hemolysin-typ_Ca-bd_CS"/>
</dbReference>
<reference evidence="4 5" key="1">
    <citation type="submission" date="2014-08" db="EMBL/GenBank/DDBJ databases">
        <authorList>
            <person name="Moulin Lionel"/>
        </authorList>
    </citation>
    <scope>NUCLEOTIDE SEQUENCE [LARGE SCALE GENOMIC DNA]</scope>
</reference>
<dbReference type="GO" id="GO:0005576">
    <property type="term" value="C:extracellular region"/>
    <property type="evidence" value="ECO:0007669"/>
    <property type="project" value="UniProtKB-SubCell"/>
</dbReference>
<dbReference type="SUPFAM" id="SSF51120">
    <property type="entry name" value="beta-Roll"/>
    <property type="match status" value="1"/>
</dbReference>
<dbReference type="InterPro" id="IPR050557">
    <property type="entry name" value="RTX_toxin/Mannuronan_C5-epim"/>
</dbReference>
<keyword evidence="2" id="KW-0964">Secreted</keyword>
<protein>
    <submittedName>
        <fullName evidence="4">Ca-binding nodulation protein NodO</fullName>
    </submittedName>
</protein>
<dbReference type="InterPro" id="IPR001343">
    <property type="entry name" value="Hemolysn_Ca-bd"/>
</dbReference>
<dbReference type="AlphaFoldDB" id="A0A090EUG8"/>
<dbReference type="PROSITE" id="PS00330">
    <property type="entry name" value="HEMOLYSIN_CALCIUM"/>
    <property type="match status" value="1"/>
</dbReference>
<organism evidence="4 5">
    <name type="scientific">Mesorhizobium plurifarium</name>
    <dbReference type="NCBI Taxonomy" id="69974"/>
    <lineage>
        <taxon>Bacteria</taxon>
        <taxon>Pseudomonadati</taxon>
        <taxon>Pseudomonadota</taxon>
        <taxon>Alphaproteobacteria</taxon>
        <taxon>Hyphomicrobiales</taxon>
        <taxon>Phyllobacteriaceae</taxon>
        <taxon>Mesorhizobium</taxon>
    </lineage>
</organism>
<accession>A0A090EUG8</accession>
<dbReference type="PRINTS" id="PR00313">
    <property type="entry name" value="CABNDNGRPT"/>
</dbReference>
<sequence>MVINGGPSDNNAMGGGGDDLVIDPTGNDWLDGGGGNDFISAGEGNDRAFGGLGNDSVFGEEGNDYLYGDDGPNRPSPAGQDNDKLYGGPGDDVLFAGNGGDLLFGGEGSDTFVFQSHNPTPGAVVEGASETYAAIVDFDPGQDTLAFDAKGYYADGLGANFVSHTSSRPGHPVDMFYAGAASGANGEHVVVITDRSFTDGGGAANAISGEHAGDIIAYFNDTTRTVHLGFVTAENKVDEFGQLIGPHSPADLGGLHLSAEDFAFV</sequence>
<name>A0A090EUG8_MESPL</name>
<dbReference type="PANTHER" id="PTHR38340">
    <property type="entry name" value="S-LAYER PROTEIN"/>
    <property type="match status" value="1"/>
</dbReference>
<dbReference type="GeneID" id="31890313"/>
<proteinExistence type="predicted"/>
<evidence type="ECO:0000256" key="3">
    <source>
        <dbReference type="SAM" id="MobiDB-lite"/>
    </source>
</evidence>
<evidence type="ECO:0000313" key="4">
    <source>
        <dbReference type="EMBL" id="CDX35265.1"/>
    </source>
</evidence>
<evidence type="ECO:0000313" key="5">
    <source>
        <dbReference type="Proteomes" id="UP000046373"/>
    </source>
</evidence>